<dbReference type="Proteomes" id="UP001213000">
    <property type="component" value="Unassembled WGS sequence"/>
</dbReference>
<proteinExistence type="predicted"/>
<dbReference type="CDD" id="cd14797">
    <property type="entry name" value="DUF302"/>
    <property type="match status" value="1"/>
</dbReference>
<reference evidence="2" key="1">
    <citation type="submission" date="2022-07" db="EMBL/GenBank/DDBJ databases">
        <title>Genome Sequence of Leucocoprinus birnbaumii.</title>
        <authorList>
            <person name="Buettner E."/>
        </authorList>
    </citation>
    <scope>NUCLEOTIDE SEQUENCE</scope>
    <source>
        <strain evidence="2">VT141</strain>
    </source>
</reference>
<evidence type="ECO:0000313" key="2">
    <source>
        <dbReference type="EMBL" id="KAJ3572473.1"/>
    </source>
</evidence>
<organism evidence="2 3">
    <name type="scientific">Leucocoprinus birnbaumii</name>
    <dbReference type="NCBI Taxonomy" id="56174"/>
    <lineage>
        <taxon>Eukaryota</taxon>
        <taxon>Fungi</taxon>
        <taxon>Dikarya</taxon>
        <taxon>Basidiomycota</taxon>
        <taxon>Agaricomycotina</taxon>
        <taxon>Agaricomycetes</taxon>
        <taxon>Agaricomycetidae</taxon>
        <taxon>Agaricales</taxon>
        <taxon>Agaricineae</taxon>
        <taxon>Agaricaceae</taxon>
        <taxon>Leucocoprinus</taxon>
    </lineage>
</organism>
<accession>A0AAD5VX61</accession>
<dbReference type="InterPro" id="IPR035923">
    <property type="entry name" value="TT1751-like_sf"/>
</dbReference>
<evidence type="ECO:0000259" key="1">
    <source>
        <dbReference type="Pfam" id="PF03625"/>
    </source>
</evidence>
<dbReference type="EMBL" id="JANIEX010000141">
    <property type="protein sequence ID" value="KAJ3572473.1"/>
    <property type="molecule type" value="Genomic_DNA"/>
</dbReference>
<name>A0AAD5VX61_9AGAR</name>
<comment type="caution">
    <text evidence="2">The sequence shown here is derived from an EMBL/GenBank/DDBJ whole genome shotgun (WGS) entry which is preliminary data.</text>
</comment>
<dbReference type="AlphaFoldDB" id="A0AAD5VX61"/>
<dbReference type="InterPro" id="IPR005180">
    <property type="entry name" value="DUF302"/>
</dbReference>
<dbReference type="Gene3D" id="3.30.310.70">
    <property type="entry name" value="TT1751-like domain"/>
    <property type="match status" value="1"/>
</dbReference>
<protein>
    <recommendedName>
        <fullName evidence="1">DUF302 domain-containing protein</fullName>
    </recommendedName>
</protein>
<dbReference type="SUPFAM" id="SSF103247">
    <property type="entry name" value="TT1751-like"/>
    <property type="match status" value="1"/>
</dbReference>
<gene>
    <name evidence="2" type="ORF">NP233_g3069</name>
</gene>
<evidence type="ECO:0000313" key="3">
    <source>
        <dbReference type="Proteomes" id="UP001213000"/>
    </source>
</evidence>
<dbReference type="Pfam" id="PF03625">
    <property type="entry name" value="DUF302"/>
    <property type="match status" value="1"/>
</dbReference>
<feature type="domain" description="DUF302" evidence="1">
    <location>
        <begin position="98"/>
        <end position="145"/>
    </location>
</feature>
<keyword evidence="3" id="KW-1185">Reference proteome</keyword>
<sequence>MPTPSQPGIASMSVTNLNAKLVTFETSLSYTEVVARLDEAVNKQGSAGILAKLKGAKSREEIDEVVNSITGLDNDFLYFLDIRHHPWLNTYYQTTATPSVVLYTIGNPLIAQTILRHDLRAGLHIPPRLLVQEKADRKGTFVMYQLPSSVMVIPGERDGTENEELKKAAEVLDKKFEALAKRVVGMEK</sequence>